<dbReference type="PANTHER" id="PTHR43537">
    <property type="entry name" value="TRANSCRIPTIONAL REGULATOR, GNTR FAMILY"/>
    <property type="match status" value="1"/>
</dbReference>
<name>W9GSM9_9PROT</name>
<dbReference type="SUPFAM" id="SSF46785">
    <property type="entry name" value="Winged helix' DNA-binding domain"/>
    <property type="match status" value="1"/>
</dbReference>
<comment type="caution">
    <text evidence="5">The sequence shown here is derived from an EMBL/GenBank/DDBJ whole genome shotgun (WGS) entry which is preliminary data.</text>
</comment>
<dbReference type="InterPro" id="IPR036390">
    <property type="entry name" value="WH_DNA-bd_sf"/>
</dbReference>
<accession>W9GSM9</accession>
<dbReference type="InterPro" id="IPR008920">
    <property type="entry name" value="TF_FadR/GntR_C"/>
</dbReference>
<dbReference type="GO" id="GO:0003677">
    <property type="term" value="F:DNA binding"/>
    <property type="evidence" value="ECO:0007669"/>
    <property type="project" value="UniProtKB-KW"/>
</dbReference>
<evidence type="ECO:0000259" key="4">
    <source>
        <dbReference type="PROSITE" id="PS50949"/>
    </source>
</evidence>
<evidence type="ECO:0000313" key="5">
    <source>
        <dbReference type="EMBL" id="EWY36900.1"/>
    </source>
</evidence>
<dbReference type="EMBL" id="AVFL01000034">
    <property type="protein sequence ID" value="EWY36900.1"/>
    <property type="molecule type" value="Genomic_DNA"/>
</dbReference>
<keyword evidence="2" id="KW-0238">DNA-binding</keyword>
<dbReference type="SMART" id="SM00895">
    <property type="entry name" value="FCD"/>
    <property type="match status" value="1"/>
</dbReference>
<dbReference type="PROSITE" id="PS50949">
    <property type="entry name" value="HTH_GNTR"/>
    <property type="match status" value="1"/>
</dbReference>
<dbReference type="Gene3D" id="1.10.10.10">
    <property type="entry name" value="Winged helix-like DNA-binding domain superfamily/Winged helix DNA-binding domain"/>
    <property type="match status" value="1"/>
</dbReference>
<feature type="domain" description="HTH gntR-type" evidence="4">
    <location>
        <begin position="28"/>
        <end position="95"/>
    </location>
</feature>
<keyword evidence="1" id="KW-0805">Transcription regulation</keyword>
<organism evidence="5 6">
    <name type="scientific">Skermanella stibiiresistens SB22</name>
    <dbReference type="NCBI Taxonomy" id="1385369"/>
    <lineage>
        <taxon>Bacteria</taxon>
        <taxon>Pseudomonadati</taxon>
        <taxon>Pseudomonadota</taxon>
        <taxon>Alphaproteobacteria</taxon>
        <taxon>Rhodospirillales</taxon>
        <taxon>Azospirillaceae</taxon>
        <taxon>Skermanella</taxon>
    </lineage>
</organism>
<dbReference type="InterPro" id="IPR036388">
    <property type="entry name" value="WH-like_DNA-bd_sf"/>
</dbReference>
<gene>
    <name evidence="5" type="ORF">N825_23195</name>
</gene>
<dbReference type="InterPro" id="IPR011711">
    <property type="entry name" value="GntR_C"/>
</dbReference>
<dbReference type="GO" id="GO:0003700">
    <property type="term" value="F:DNA-binding transcription factor activity"/>
    <property type="evidence" value="ECO:0007669"/>
    <property type="project" value="InterPro"/>
</dbReference>
<dbReference type="STRING" id="1385369.N825_23195"/>
<dbReference type="SUPFAM" id="SSF48008">
    <property type="entry name" value="GntR ligand-binding domain-like"/>
    <property type="match status" value="1"/>
</dbReference>
<dbReference type="AlphaFoldDB" id="W9GSM9"/>
<evidence type="ECO:0000313" key="6">
    <source>
        <dbReference type="Proteomes" id="UP000019486"/>
    </source>
</evidence>
<reference evidence="5 6" key="1">
    <citation type="submission" date="2013-08" db="EMBL/GenBank/DDBJ databases">
        <title>The genome sequence of Skermanella stibiiresistens.</title>
        <authorList>
            <person name="Zhu W."/>
            <person name="Wang G."/>
        </authorList>
    </citation>
    <scope>NUCLEOTIDE SEQUENCE [LARGE SCALE GENOMIC DNA]</scope>
    <source>
        <strain evidence="5 6">SB22</strain>
    </source>
</reference>
<keyword evidence="6" id="KW-1185">Reference proteome</keyword>
<dbReference type="Pfam" id="PF07729">
    <property type="entry name" value="FCD"/>
    <property type="match status" value="1"/>
</dbReference>
<dbReference type="PANTHER" id="PTHR43537:SF20">
    <property type="entry name" value="HTH-TYPE TRANSCRIPTIONAL REPRESSOR GLAR"/>
    <property type="match status" value="1"/>
</dbReference>
<evidence type="ECO:0000256" key="2">
    <source>
        <dbReference type="ARBA" id="ARBA00023125"/>
    </source>
</evidence>
<dbReference type="Gene3D" id="1.20.120.530">
    <property type="entry name" value="GntR ligand-binding domain-like"/>
    <property type="match status" value="1"/>
</dbReference>
<dbReference type="Proteomes" id="UP000019486">
    <property type="component" value="Unassembled WGS sequence"/>
</dbReference>
<evidence type="ECO:0000256" key="3">
    <source>
        <dbReference type="ARBA" id="ARBA00023163"/>
    </source>
</evidence>
<evidence type="ECO:0000256" key="1">
    <source>
        <dbReference type="ARBA" id="ARBA00023015"/>
    </source>
</evidence>
<proteinExistence type="predicted"/>
<dbReference type="Pfam" id="PF00392">
    <property type="entry name" value="GntR"/>
    <property type="match status" value="1"/>
</dbReference>
<dbReference type="SMART" id="SM00345">
    <property type="entry name" value="HTH_GNTR"/>
    <property type="match status" value="1"/>
</dbReference>
<sequence>MIKRHKAEVEFMVPHALPLGGAGDGAAETLTSTVRHALRRDVLTLALPPGARLSIRDLRLRYDVGATPIREALWSLLGEGLVVVEPQMGFRVAEADRDRLVGLMLLRQRMEPWLLGKALELGGPAWLRSVERAYAEFEPLDSKVGDLRPIDERWETLHRAFHISLVEGSGVPTLVQAVAHWYAETDRYRRLASPNLGATVGAKGDHDELCELVMAGAAAEAVAVLERHIRDTAERHLDYFDAGGVGDG</sequence>
<keyword evidence="3" id="KW-0804">Transcription</keyword>
<dbReference type="InterPro" id="IPR000524">
    <property type="entry name" value="Tscrpt_reg_HTH_GntR"/>
</dbReference>
<protein>
    <recommendedName>
        <fullName evidence="4">HTH gntR-type domain-containing protein</fullName>
    </recommendedName>
</protein>